<feature type="region of interest" description="Disordered" evidence="1">
    <location>
        <begin position="29"/>
        <end position="55"/>
    </location>
</feature>
<dbReference type="Proteomes" id="UP000006039">
    <property type="component" value="Unassembled WGS sequence"/>
</dbReference>
<evidence type="ECO:0000313" key="5">
    <source>
        <dbReference type="EnsemblFungi" id="EJT70096"/>
    </source>
</evidence>
<protein>
    <recommendedName>
        <fullName evidence="7">Mid2 domain-containing protein</fullName>
    </recommendedName>
</protein>
<evidence type="ECO:0000313" key="6">
    <source>
        <dbReference type="Proteomes" id="UP000006039"/>
    </source>
</evidence>
<reference evidence="5" key="5">
    <citation type="submission" date="2018-04" db="UniProtKB">
        <authorList>
            <consortium name="EnsemblFungi"/>
        </authorList>
    </citation>
    <scope>IDENTIFICATION</scope>
    <source>
        <strain evidence="5">R3-111a-1</strain>
    </source>
</reference>
<reference evidence="4" key="2">
    <citation type="submission" date="2010-07" db="EMBL/GenBank/DDBJ databases">
        <authorList>
            <consortium name="The Broad Institute Genome Sequencing Platform"/>
            <consortium name="Broad Institute Genome Sequencing Center for Infectious Disease"/>
            <person name="Ma L.-J."/>
            <person name="Dead R."/>
            <person name="Young S."/>
            <person name="Zeng Q."/>
            <person name="Koehrsen M."/>
            <person name="Alvarado L."/>
            <person name="Berlin A."/>
            <person name="Chapman S.B."/>
            <person name="Chen Z."/>
            <person name="Freedman E."/>
            <person name="Gellesch M."/>
            <person name="Goldberg J."/>
            <person name="Griggs A."/>
            <person name="Gujja S."/>
            <person name="Heilman E.R."/>
            <person name="Heiman D."/>
            <person name="Hepburn T."/>
            <person name="Howarth C."/>
            <person name="Jen D."/>
            <person name="Larson L."/>
            <person name="Mehta T."/>
            <person name="Neiman D."/>
            <person name="Pearson M."/>
            <person name="Roberts A."/>
            <person name="Saif S."/>
            <person name="Shea T."/>
            <person name="Shenoy N."/>
            <person name="Sisk P."/>
            <person name="Stolte C."/>
            <person name="Sykes S."/>
            <person name="Walk T."/>
            <person name="White J."/>
            <person name="Yandava C."/>
            <person name="Haas B."/>
            <person name="Nusbaum C."/>
            <person name="Birren B."/>
        </authorList>
    </citation>
    <scope>NUCLEOTIDE SEQUENCE</scope>
    <source>
        <strain evidence="4">R3-111a-1</strain>
    </source>
</reference>
<feature type="compositionally biased region" description="Basic and acidic residues" evidence="1">
    <location>
        <begin position="321"/>
        <end position="330"/>
    </location>
</feature>
<reference evidence="5" key="4">
    <citation type="journal article" date="2015" name="G3 (Bethesda)">
        <title>Genome sequences of three phytopathogenic species of the Magnaporthaceae family of fungi.</title>
        <authorList>
            <person name="Okagaki L.H."/>
            <person name="Nunes C.C."/>
            <person name="Sailsbery J."/>
            <person name="Clay B."/>
            <person name="Brown D."/>
            <person name="John T."/>
            <person name="Oh Y."/>
            <person name="Young N."/>
            <person name="Fitzgerald M."/>
            <person name="Haas B.J."/>
            <person name="Zeng Q."/>
            <person name="Young S."/>
            <person name="Adiconis X."/>
            <person name="Fan L."/>
            <person name="Levin J.Z."/>
            <person name="Mitchell T.K."/>
            <person name="Okubara P.A."/>
            <person name="Farman M.L."/>
            <person name="Kohn L.M."/>
            <person name="Birren B."/>
            <person name="Ma L.-J."/>
            <person name="Dean R.A."/>
        </authorList>
    </citation>
    <scope>NUCLEOTIDE SEQUENCE</scope>
    <source>
        <strain evidence="5">R3-111a-1</strain>
    </source>
</reference>
<organism evidence="4">
    <name type="scientific">Gaeumannomyces tritici (strain R3-111a-1)</name>
    <name type="common">Wheat and barley take-all root rot fungus</name>
    <name type="synonym">Gaeumannomyces graminis var. tritici</name>
    <dbReference type="NCBI Taxonomy" id="644352"/>
    <lineage>
        <taxon>Eukaryota</taxon>
        <taxon>Fungi</taxon>
        <taxon>Dikarya</taxon>
        <taxon>Ascomycota</taxon>
        <taxon>Pezizomycotina</taxon>
        <taxon>Sordariomycetes</taxon>
        <taxon>Sordariomycetidae</taxon>
        <taxon>Magnaporthales</taxon>
        <taxon>Magnaporthaceae</taxon>
        <taxon>Gaeumannomyces</taxon>
    </lineage>
</organism>
<dbReference type="eggNOG" id="ENOG502T16M">
    <property type="taxonomic scope" value="Eukaryota"/>
</dbReference>
<dbReference type="EMBL" id="GL385402">
    <property type="protein sequence ID" value="EJT70096.1"/>
    <property type="molecule type" value="Genomic_DNA"/>
</dbReference>
<proteinExistence type="predicted"/>
<dbReference type="HOGENOM" id="CLU_801865_0_0_1"/>
<keyword evidence="2" id="KW-0472">Membrane</keyword>
<dbReference type="STRING" id="644352.J3PFJ4"/>
<keyword evidence="3" id="KW-0732">Signal</keyword>
<dbReference type="EnsemblFungi" id="EJT70096">
    <property type="protein sequence ID" value="EJT70096"/>
    <property type="gene ID" value="GGTG_12269"/>
</dbReference>
<name>J3PFJ4_GAET3</name>
<accession>J3PFJ4</accession>
<reference evidence="6" key="1">
    <citation type="submission" date="2010-07" db="EMBL/GenBank/DDBJ databases">
        <title>The genome sequence of Gaeumannomyces graminis var. tritici strain R3-111a-1.</title>
        <authorList>
            <consortium name="The Broad Institute Genome Sequencing Platform"/>
            <person name="Ma L.-J."/>
            <person name="Dead R."/>
            <person name="Young S."/>
            <person name="Zeng Q."/>
            <person name="Koehrsen M."/>
            <person name="Alvarado L."/>
            <person name="Berlin A."/>
            <person name="Chapman S.B."/>
            <person name="Chen Z."/>
            <person name="Freedman E."/>
            <person name="Gellesch M."/>
            <person name="Goldberg J."/>
            <person name="Griggs A."/>
            <person name="Gujja S."/>
            <person name="Heilman E.R."/>
            <person name="Heiman D."/>
            <person name="Hepburn T."/>
            <person name="Howarth C."/>
            <person name="Jen D."/>
            <person name="Larson L."/>
            <person name="Mehta T."/>
            <person name="Neiman D."/>
            <person name="Pearson M."/>
            <person name="Roberts A."/>
            <person name="Saif S."/>
            <person name="Shea T."/>
            <person name="Shenoy N."/>
            <person name="Sisk P."/>
            <person name="Stolte C."/>
            <person name="Sykes S."/>
            <person name="Walk T."/>
            <person name="White J."/>
            <person name="Yandava C."/>
            <person name="Haas B."/>
            <person name="Nusbaum C."/>
            <person name="Birren B."/>
        </authorList>
    </citation>
    <scope>NUCLEOTIDE SEQUENCE [LARGE SCALE GENOMIC DNA]</scope>
    <source>
        <strain evidence="6">R3-111a-1</strain>
    </source>
</reference>
<keyword evidence="2" id="KW-1133">Transmembrane helix</keyword>
<gene>
    <name evidence="5" type="primary">20352727</name>
    <name evidence="4" type="ORF">GGTG_12269</name>
</gene>
<dbReference type="GeneID" id="20352727"/>
<keyword evidence="2" id="KW-0812">Transmembrane</keyword>
<feature type="chain" id="PRO_5015095235" description="Mid2 domain-containing protein" evidence="3">
    <location>
        <begin position="17"/>
        <end position="346"/>
    </location>
</feature>
<evidence type="ECO:0000313" key="4">
    <source>
        <dbReference type="EMBL" id="EJT70096.1"/>
    </source>
</evidence>
<dbReference type="AlphaFoldDB" id="J3PFJ4"/>
<keyword evidence="6" id="KW-1185">Reference proteome</keyword>
<feature type="transmembrane region" description="Helical" evidence="2">
    <location>
        <begin position="228"/>
        <end position="255"/>
    </location>
</feature>
<reference evidence="4" key="3">
    <citation type="submission" date="2010-09" db="EMBL/GenBank/DDBJ databases">
        <title>Annotation of Gaeumannomyces graminis var. tritici R3-111a-1.</title>
        <authorList>
            <consortium name="The Broad Institute Genome Sequencing Platform"/>
            <person name="Ma L.-J."/>
            <person name="Dead R."/>
            <person name="Young S.K."/>
            <person name="Zeng Q."/>
            <person name="Gargeya S."/>
            <person name="Fitzgerald M."/>
            <person name="Haas B."/>
            <person name="Abouelleil A."/>
            <person name="Alvarado L."/>
            <person name="Arachchi H.M."/>
            <person name="Berlin A."/>
            <person name="Brown A."/>
            <person name="Chapman S.B."/>
            <person name="Chen Z."/>
            <person name="Dunbar C."/>
            <person name="Freedman E."/>
            <person name="Gearin G."/>
            <person name="Gellesch M."/>
            <person name="Goldberg J."/>
            <person name="Griggs A."/>
            <person name="Gujja S."/>
            <person name="Heiman D."/>
            <person name="Howarth C."/>
            <person name="Larson L."/>
            <person name="Lui A."/>
            <person name="MacDonald P.J.P."/>
            <person name="Mehta T."/>
            <person name="Montmayeur A."/>
            <person name="Murphy C."/>
            <person name="Neiman D."/>
            <person name="Pearson M."/>
            <person name="Priest M."/>
            <person name="Roberts A."/>
            <person name="Saif S."/>
            <person name="Shea T."/>
            <person name="Shenoy N."/>
            <person name="Sisk P."/>
            <person name="Stolte C."/>
            <person name="Sykes S."/>
            <person name="Yandava C."/>
            <person name="Wortman J."/>
            <person name="Nusbaum C."/>
            <person name="Birren B."/>
        </authorList>
    </citation>
    <scope>NUCLEOTIDE SEQUENCE</scope>
    <source>
        <strain evidence="4">R3-111a-1</strain>
    </source>
</reference>
<evidence type="ECO:0008006" key="7">
    <source>
        <dbReference type="Google" id="ProtNLM"/>
    </source>
</evidence>
<dbReference type="OrthoDB" id="5347452at2759"/>
<evidence type="ECO:0000256" key="1">
    <source>
        <dbReference type="SAM" id="MobiDB-lite"/>
    </source>
</evidence>
<dbReference type="RefSeq" id="XP_009228430.1">
    <property type="nucleotide sequence ID" value="XM_009230166.1"/>
</dbReference>
<sequence>MPPLLSWALLARISTAALLARPRGNQQYLDSRPLETGHPNPNRIDRWAPTTTAPSTTKPLGILSEIRLSQSTGTNSWLNSKTCGWFTGHPSSPFTCDDGWTCSTDTNYVVGCTTTNYFPSFAICYDYEAQRSGRCSSLGALTGCCSFSDYPACGTFLWVESTPRSMLRCMTSTSIVSINDRPQFVVDAEITVTASTSSSKATTSDVVPLSTVPSSSDNNNNGGGGGGIHLGALAGAIGGVVAIVFVLLLALFCYYRKRGPGDRRRPHISAPIPMTDLPAAVLARQEPAPPRDPTTGELLRGGPDPYVWARTRARSPSPDGVPREIPERSPYRPHLQAAGAAVDRKA</sequence>
<feature type="region of interest" description="Disordered" evidence="1">
    <location>
        <begin position="286"/>
        <end position="346"/>
    </location>
</feature>
<evidence type="ECO:0000256" key="3">
    <source>
        <dbReference type="SAM" id="SignalP"/>
    </source>
</evidence>
<feature type="signal peptide" evidence="3">
    <location>
        <begin position="1"/>
        <end position="16"/>
    </location>
</feature>
<dbReference type="VEuPathDB" id="FungiDB:GGTG_12269"/>
<evidence type="ECO:0000256" key="2">
    <source>
        <dbReference type="SAM" id="Phobius"/>
    </source>
</evidence>